<dbReference type="GO" id="GO:0008476">
    <property type="term" value="F:protein-tyrosine sulfotransferase activity"/>
    <property type="evidence" value="ECO:0007669"/>
    <property type="project" value="InterPro"/>
</dbReference>
<dbReference type="PANTHER" id="PTHR12788">
    <property type="entry name" value="PROTEIN-TYROSINE SULFOTRANSFERASE 2"/>
    <property type="match status" value="1"/>
</dbReference>
<evidence type="ECO:0000313" key="3">
    <source>
        <dbReference type="Proteomes" id="UP000007100"/>
    </source>
</evidence>
<dbReference type="Pfam" id="PF13469">
    <property type="entry name" value="Sulfotransfer_3"/>
    <property type="match status" value="1"/>
</dbReference>
<dbReference type="InterPro" id="IPR019734">
    <property type="entry name" value="TPR_rpt"/>
</dbReference>
<evidence type="ECO:0000256" key="1">
    <source>
        <dbReference type="ARBA" id="ARBA00022679"/>
    </source>
</evidence>
<dbReference type="RefSeq" id="WP_013639282.1">
    <property type="nucleotide sequence ID" value="NC_015186.1"/>
</dbReference>
<reference evidence="2 3" key="1">
    <citation type="submission" date="2010-12" db="EMBL/GenBank/DDBJ databases">
        <title>Whole genome sequence of Acidiphilium multivorum AIU301.</title>
        <authorList>
            <person name="Narita-Yamada S."/>
            <person name="Nakamura S."/>
            <person name="Ito N."/>
            <person name="Takarada H."/>
            <person name="Katano Y."/>
            <person name="Nakazawa H."/>
            <person name="Hosoyama A."/>
            <person name="Yamada R."/>
            <person name="Fujita N."/>
        </authorList>
    </citation>
    <scope>NUCLEOTIDE SEQUENCE [LARGE SCALE GENOMIC DNA]</scope>
    <source>
        <strain evidence="3">DSM 11245 / JCM 8867 / AIU301</strain>
    </source>
</reference>
<dbReference type="SUPFAM" id="SSF52540">
    <property type="entry name" value="P-loop containing nucleoside triphosphate hydrolases"/>
    <property type="match status" value="1"/>
</dbReference>
<protein>
    <submittedName>
        <fullName evidence="2">Uncharacterized protein</fullName>
    </submittedName>
</protein>
<dbReference type="Gene3D" id="3.40.50.300">
    <property type="entry name" value="P-loop containing nucleotide triphosphate hydrolases"/>
    <property type="match status" value="1"/>
</dbReference>
<dbReference type="Proteomes" id="UP000007100">
    <property type="component" value="Chromosome"/>
</dbReference>
<proteinExistence type="predicted"/>
<keyword evidence="3" id="KW-1185">Reference proteome</keyword>
<dbReference type="Gene3D" id="1.25.40.10">
    <property type="entry name" value="Tetratricopeptide repeat domain"/>
    <property type="match status" value="1"/>
</dbReference>
<dbReference type="InterPro" id="IPR026634">
    <property type="entry name" value="TPST-like"/>
</dbReference>
<sequence>MSAASPSPAPRPDPAPCACGSGLRARRCCALDGGGPPDPAHHALVAPQVEQARAARTAGRNREAERLLLQVLDLAPLHREALRLLYEIRHAERRIPAAIALVARIAALPPETPAAHVQHAQLLIGQGRHAEAEAPARRALLLAPRDPSVHHLLGMIQTETGRPTSGERHYRMAEALIEAPNPTLLGNLAWNLRQQGRLDEAAAVYGQALSGTVRPVRALAGLAQVEAGRGRFDAAEALLAEAVTSAAAPGDRMVAALIALSRLRAGDAEAALDRIAATEAAIAPQPLLTTELAMRGRALERLGRHDEAWAAYLAGRDFQRERARRRFDPAPIEARLAGIRETFRADRLAGLPRPAPVANAPVPVFLLGAPRSGSSLLEHLLAQATEIDPADNRAPLPGLGRLLPRLVEGFGGPTLDFPAALEGTVAGEAQDIPAILASRYVALIRAAGIVGPQARFVTDRHPELPWLLGLANTLFPGAPVIHVLRHPLDVVLSGFAQDRLYEGNAGVTLASLARLYDAQMNAIAHVRGQTTMRYLPVRYEDLVTDTEATLRRVLDFIGLAADPAAMITAPPRAVPRVPAYRAELEPPHRRGVFRHRRFGDVFGEAMPVLAPWIERLGYAATPEGAA</sequence>
<name>F0J246_ACIMA</name>
<dbReference type="InterPro" id="IPR011990">
    <property type="entry name" value="TPR-like_helical_dom_sf"/>
</dbReference>
<gene>
    <name evidence="2" type="ordered locus">ACMV_02850</name>
</gene>
<dbReference type="AlphaFoldDB" id="F0J246"/>
<dbReference type="OrthoDB" id="9800698at2"/>
<dbReference type="SUPFAM" id="SSF48452">
    <property type="entry name" value="TPR-like"/>
    <property type="match status" value="2"/>
</dbReference>
<dbReference type="KEGG" id="amv:ACMV_02850"/>
<dbReference type="SMART" id="SM00028">
    <property type="entry name" value="TPR"/>
    <property type="match status" value="6"/>
</dbReference>
<dbReference type="EMBL" id="AP012035">
    <property type="protein sequence ID" value="BAJ79632.1"/>
    <property type="molecule type" value="Genomic_DNA"/>
</dbReference>
<organism evidence="2 3">
    <name type="scientific">Acidiphilium multivorum (strain DSM 11245 / JCM 8867 / NBRC 100883 / AIU 301)</name>
    <dbReference type="NCBI Taxonomy" id="926570"/>
    <lineage>
        <taxon>Bacteria</taxon>
        <taxon>Pseudomonadati</taxon>
        <taxon>Pseudomonadota</taxon>
        <taxon>Alphaproteobacteria</taxon>
        <taxon>Acetobacterales</taxon>
        <taxon>Acidocellaceae</taxon>
        <taxon>Acidiphilium</taxon>
    </lineage>
</organism>
<dbReference type="InterPro" id="IPR027417">
    <property type="entry name" value="P-loop_NTPase"/>
</dbReference>
<evidence type="ECO:0000313" key="2">
    <source>
        <dbReference type="EMBL" id="BAJ79632.1"/>
    </source>
</evidence>
<dbReference type="HOGENOM" id="CLU_017034_2_0_5"/>
<keyword evidence="1" id="KW-0808">Transferase</keyword>
<accession>F0J246</accession>
<dbReference type="Pfam" id="PF13432">
    <property type="entry name" value="TPR_16"/>
    <property type="match status" value="3"/>
</dbReference>
<dbReference type="PANTHER" id="PTHR12788:SF10">
    <property type="entry name" value="PROTEIN-TYROSINE SULFOTRANSFERASE"/>
    <property type="match status" value="1"/>
</dbReference>